<gene>
    <name evidence="2" type="ORF">P280DRAFT_472475</name>
</gene>
<keyword evidence="1" id="KW-0472">Membrane</keyword>
<feature type="transmembrane region" description="Helical" evidence="1">
    <location>
        <begin position="120"/>
        <end position="144"/>
    </location>
</feature>
<accession>A0A6A6RRU5</accession>
<name>A0A6A6RRU5_9PLEO</name>
<evidence type="ECO:0000256" key="1">
    <source>
        <dbReference type="SAM" id="Phobius"/>
    </source>
</evidence>
<organism evidence="2 3">
    <name type="scientific">Massarina eburnea CBS 473.64</name>
    <dbReference type="NCBI Taxonomy" id="1395130"/>
    <lineage>
        <taxon>Eukaryota</taxon>
        <taxon>Fungi</taxon>
        <taxon>Dikarya</taxon>
        <taxon>Ascomycota</taxon>
        <taxon>Pezizomycotina</taxon>
        <taxon>Dothideomycetes</taxon>
        <taxon>Pleosporomycetidae</taxon>
        <taxon>Pleosporales</taxon>
        <taxon>Massarineae</taxon>
        <taxon>Massarinaceae</taxon>
        <taxon>Massarina</taxon>
    </lineage>
</organism>
<reference evidence="2" key="1">
    <citation type="journal article" date="2020" name="Stud. Mycol.">
        <title>101 Dothideomycetes genomes: a test case for predicting lifestyles and emergence of pathogens.</title>
        <authorList>
            <person name="Haridas S."/>
            <person name="Albert R."/>
            <person name="Binder M."/>
            <person name="Bloem J."/>
            <person name="Labutti K."/>
            <person name="Salamov A."/>
            <person name="Andreopoulos B."/>
            <person name="Baker S."/>
            <person name="Barry K."/>
            <person name="Bills G."/>
            <person name="Bluhm B."/>
            <person name="Cannon C."/>
            <person name="Castanera R."/>
            <person name="Culley D."/>
            <person name="Daum C."/>
            <person name="Ezra D."/>
            <person name="Gonzalez J."/>
            <person name="Henrissat B."/>
            <person name="Kuo A."/>
            <person name="Liang C."/>
            <person name="Lipzen A."/>
            <person name="Lutzoni F."/>
            <person name="Magnuson J."/>
            <person name="Mondo S."/>
            <person name="Nolan M."/>
            <person name="Ohm R."/>
            <person name="Pangilinan J."/>
            <person name="Park H.-J."/>
            <person name="Ramirez L."/>
            <person name="Alfaro M."/>
            <person name="Sun H."/>
            <person name="Tritt A."/>
            <person name="Yoshinaga Y."/>
            <person name="Zwiers L.-H."/>
            <person name="Turgeon B."/>
            <person name="Goodwin S."/>
            <person name="Spatafora J."/>
            <person name="Crous P."/>
            <person name="Grigoriev I."/>
        </authorList>
    </citation>
    <scope>NUCLEOTIDE SEQUENCE</scope>
    <source>
        <strain evidence="2">CBS 473.64</strain>
    </source>
</reference>
<dbReference type="AlphaFoldDB" id="A0A6A6RRU5"/>
<dbReference type="Proteomes" id="UP000799753">
    <property type="component" value="Unassembled WGS sequence"/>
</dbReference>
<proteinExistence type="predicted"/>
<protein>
    <submittedName>
        <fullName evidence="2">Uncharacterized protein</fullName>
    </submittedName>
</protein>
<keyword evidence="1" id="KW-1133">Transmembrane helix</keyword>
<dbReference type="EMBL" id="MU006795">
    <property type="protein sequence ID" value="KAF2636958.1"/>
    <property type="molecule type" value="Genomic_DNA"/>
</dbReference>
<keyword evidence="3" id="KW-1185">Reference proteome</keyword>
<evidence type="ECO:0000313" key="2">
    <source>
        <dbReference type="EMBL" id="KAF2636958.1"/>
    </source>
</evidence>
<sequence length="200" mass="21396">MGCCLKRVNYKCVKKCSRSAGLPHGQLYMVDGQIFGLNEDLCTSNGGLWGADDSACTDPTGNLSIVNGTIYGIDEHLCTSNSGLWNAVDSSCMDPTRDSATVAPRSLAARADDKSSGDPFSMVCQAIVFAFVLSLVFAMALVLFKKVRAQFARAPRDIEAISKVDCLCKDKSMTGDGFKEALPVYKASEEKPGVMASVKL</sequence>
<keyword evidence="1" id="KW-0812">Transmembrane</keyword>
<evidence type="ECO:0000313" key="3">
    <source>
        <dbReference type="Proteomes" id="UP000799753"/>
    </source>
</evidence>